<evidence type="ECO:0000313" key="2">
    <source>
        <dbReference type="Proteomes" id="UP001152888"/>
    </source>
</evidence>
<dbReference type="AlphaFoldDB" id="A0A9P0LBG6"/>
<protein>
    <submittedName>
        <fullName evidence="1">Uncharacterized protein</fullName>
    </submittedName>
</protein>
<keyword evidence="2" id="KW-1185">Reference proteome</keyword>
<dbReference type="Proteomes" id="UP001152888">
    <property type="component" value="Unassembled WGS sequence"/>
</dbReference>
<sequence>MFALAVDYRAHLSYVSDSKAQKEALSKQRKFTDQRNKFPVHLEIQFLIFLEYAYSVKYTEWYGHSAVKPVPAYICRYTHELTILSINKCVFLLDVVLNQCYLEFLILNKMMATPLPEGGCASSGCK</sequence>
<reference evidence="1" key="1">
    <citation type="submission" date="2022-03" db="EMBL/GenBank/DDBJ databases">
        <authorList>
            <person name="Sayadi A."/>
        </authorList>
    </citation>
    <scope>NUCLEOTIDE SEQUENCE</scope>
</reference>
<organism evidence="1 2">
    <name type="scientific">Acanthoscelides obtectus</name>
    <name type="common">Bean weevil</name>
    <name type="synonym">Bruchus obtectus</name>
    <dbReference type="NCBI Taxonomy" id="200917"/>
    <lineage>
        <taxon>Eukaryota</taxon>
        <taxon>Metazoa</taxon>
        <taxon>Ecdysozoa</taxon>
        <taxon>Arthropoda</taxon>
        <taxon>Hexapoda</taxon>
        <taxon>Insecta</taxon>
        <taxon>Pterygota</taxon>
        <taxon>Neoptera</taxon>
        <taxon>Endopterygota</taxon>
        <taxon>Coleoptera</taxon>
        <taxon>Polyphaga</taxon>
        <taxon>Cucujiformia</taxon>
        <taxon>Chrysomeloidea</taxon>
        <taxon>Chrysomelidae</taxon>
        <taxon>Bruchinae</taxon>
        <taxon>Bruchini</taxon>
        <taxon>Acanthoscelides</taxon>
    </lineage>
</organism>
<dbReference type="EMBL" id="CAKOFQ010007137">
    <property type="protein sequence ID" value="CAH1992153.1"/>
    <property type="molecule type" value="Genomic_DNA"/>
</dbReference>
<proteinExistence type="predicted"/>
<gene>
    <name evidence="1" type="ORF">ACAOBT_LOCUS20706</name>
</gene>
<accession>A0A9P0LBG6</accession>
<name>A0A9P0LBG6_ACAOB</name>
<comment type="caution">
    <text evidence="1">The sequence shown here is derived from an EMBL/GenBank/DDBJ whole genome shotgun (WGS) entry which is preliminary data.</text>
</comment>
<evidence type="ECO:0000313" key="1">
    <source>
        <dbReference type="EMBL" id="CAH1992153.1"/>
    </source>
</evidence>